<dbReference type="Proteomes" id="UP000007015">
    <property type="component" value="Chromosome 3"/>
</dbReference>
<evidence type="ECO:0000313" key="2">
    <source>
        <dbReference type="EMBL" id="EEC75143.1"/>
    </source>
</evidence>
<evidence type="ECO:0000313" key="3">
    <source>
        <dbReference type="Proteomes" id="UP000007015"/>
    </source>
</evidence>
<accession>B8ANG9</accession>
<evidence type="ECO:0000256" key="1">
    <source>
        <dbReference type="SAM" id="MobiDB-lite"/>
    </source>
</evidence>
<name>B8ANG9_ORYSI</name>
<dbReference type="HOGENOM" id="CLU_2150045_0_0_1"/>
<gene>
    <name evidence="2" type="ORF">OsI_11341</name>
</gene>
<dbReference type="AlphaFoldDB" id="B8ANG9"/>
<dbReference type="Gramene" id="BGIOSGA010843-TA">
    <property type="protein sequence ID" value="BGIOSGA010843-PA"/>
    <property type="gene ID" value="BGIOSGA010843"/>
</dbReference>
<sequence length="112" mass="12634">MAYNEVPFPPTQPNPTPQEALNIGGKKVVGFHREIWSSAIGEEGDERGRERAHQASHHQAVEEEEEDPEDDQGGDKAKDEVQEEGGKQEGVVKRGRRIRMENRKYKGAEWAV</sequence>
<organism evidence="2 3">
    <name type="scientific">Oryza sativa subsp. indica</name>
    <name type="common">Rice</name>
    <dbReference type="NCBI Taxonomy" id="39946"/>
    <lineage>
        <taxon>Eukaryota</taxon>
        <taxon>Viridiplantae</taxon>
        <taxon>Streptophyta</taxon>
        <taxon>Embryophyta</taxon>
        <taxon>Tracheophyta</taxon>
        <taxon>Spermatophyta</taxon>
        <taxon>Magnoliopsida</taxon>
        <taxon>Liliopsida</taxon>
        <taxon>Poales</taxon>
        <taxon>Poaceae</taxon>
        <taxon>BOP clade</taxon>
        <taxon>Oryzoideae</taxon>
        <taxon>Oryzeae</taxon>
        <taxon>Oryzinae</taxon>
        <taxon>Oryza</taxon>
        <taxon>Oryza sativa</taxon>
    </lineage>
</organism>
<keyword evidence="3" id="KW-1185">Reference proteome</keyword>
<dbReference type="EMBL" id="CM000128">
    <property type="protein sequence ID" value="EEC75143.1"/>
    <property type="molecule type" value="Genomic_DNA"/>
</dbReference>
<feature type="compositionally biased region" description="Pro residues" evidence="1">
    <location>
        <begin position="7"/>
        <end position="16"/>
    </location>
</feature>
<protein>
    <submittedName>
        <fullName evidence="2">Uncharacterized protein</fullName>
    </submittedName>
</protein>
<feature type="region of interest" description="Disordered" evidence="1">
    <location>
        <begin position="1"/>
        <end position="22"/>
    </location>
</feature>
<feature type="compositionally biased region" description="Basic and acidic residues" evidence="1">
    <location>
        <begin position="73"/>
        <end position="112"/>
    </location>
</feature>
<reference evidence="2 3" key="1">
    <citation type="journal article" date="2005" name="PLoS Biol.">
        <title>The genomes of Oryza sativa: a history of duplications.</title>
        <authorList>
            <person name="Yu J."/>
            <person name="Wang J."/>
            <person name="Lin W."/>
            <person name="Li S."/>
            <person name="Li H."/>
            <person name="Zhou J."/>
            <person name="Ni P."/>
            <person name="Dong W."/>
            <person name="Hu S."/>
            <person name="Zeng C."/>
            <person name="Zhang J."/>
            <person name="Zhang Y."/>
            <person name="Li R."/>
            <person name="Xu Z."/>
            <person name="Li S."/>
            <person name="Li X."/>
            <person name="Zheng H."/>
            <person name="Cong L."/>
            <person name="Lin L."/>
            <person name="Yin J."/>
            <person name="Geng J."/>
            <person name="Li G."/>
            <person name="Shi J."/>
            <person name="Liu J."/>
            <person name="Lv H."/>
            <person name="Li J."/>
            <person name="Wang J."/>
            <person name="Deng Y."/>
            <person name="Ran L."/>
            <person name="Shi X."/>
            <person name="Wang X."/>
            <person name="Wu Q."/>
            <person name="Li C."/>
            <person name="Ren X."/>
            <person name="Wang J."/>
            <person name="Wang X."/>
            <person name="Li D."/>
            <person name="Liu D."/>
            <person name="Zhang X."/>
            <person name="Ji Z."/>
            <person name="Zhao W."/>
            <person name="Sun Y."/>
            <person name="Zhang Z."/>
            <person name="Bao J."/>
            <person name="Han Y."/>
            <person name="Dong L."/>
            <person name="Ji J."/>
            <person name="Chen P."/>
            <person name="Wu S."/>
            <person name="Liu J."/>
            <person name="Xiao Y."/>
            <person name="Bu D."/>
            <person name="Tan J."/>
            <person name="Yang L."/>
            <person name="Ye C."/>
            <person name="Zhang J."/>
            <person name="Xu J."/>
            <person name="Zhou Y."/>
            <person name="Yu Y."/>
            <person name="Zhang B."/>
            <person name="Zhuang S."/>
            <person name="Wei H."/>
            <person name="Liu B."/>
            <person name="Lei M."/>
            <person name="Yu H."/>
            <person name="Li Y."/>
            <person name="Xu H."/>
            <person name="Wei S."/>
            <person name="He X."/>
            <person name="Fang L."/>
            <person name="Zhang Z."/>
            <person name="Zhang Y."/>
            <person name="Huang X."/>
            <person name="Su Z."/>
            <person name="Tong W."/>
            <person name="Li J."/>
            <person name="Tong Z."/>
            <person name="Li S."/>
            <person name="Ye J."/>
            <person name="Wang L."/>
            <person name="Fang L."/>
            <person name="Lei T."/>
            <person name="Chen C."/>
            <person name="Chen H."/>
            <person name="Xu Z."/>
            <person name="Li H."/>
            <person name="Huang H."/>
            <person name="Zhang F."/>
            <person name="Xu H."/>
            <person name="Li N."/>
            <person name="Zhao C."/>
            <person name="Li S."/>
            <person name="Dong L."/>
            <person name="Huang Y."/>
            <person name="Li L."/>
            <person name="Xi Y."/>
            <person name="Qi Q."/>
            <person name="Li W."/>
            <person name="Zhang B."/>
            <person name="Hu W."/>
            <person name="Zhang Y."/>
            <person name="Tian X."/>
            <person name="Jiao Y."/>
            <person name="Liang X."/>
            <person name="Jin J."/>
            <person name="Gao L."/>
            <person name="Zheng W."/>
            <person name="Hao B."/>
            <person name="Liu S."/>
            <person name="Wang W."/>
            <person name="Yuan L."/>
            <person name="Cao M."/>
            <person name="McDermott J."/>
            <person name="Samudrala R."/>
            <person name="Wang J."/>
            <person name="Wong G.K."/>
            <person name="Yang H."/>
        </authorList>
    </citation>
    <scope>NUCLEOTIDE SEQUENCE [LARGE SCALE GENOMIC DNA]</scope>
    <source>
        <strain evidence="3">cv. 93-11</strain>
    </source>
</reference>
<feature type="region of interest" description="Disordered" evidence="1">
    <location>
        <begin position="37"/>
        <end position="112"/>
    </location>
</feature>
<proteinExistence type="predicted"/>
<feature type="compositionally biased region" description="Acidic residues" evidence="1">
    <location>
        <begin position="62"/>
        <end position="72"/>
    </location>
</feature>